<proteinExistence type="inferred from homology"/>
<dbReference type="SUPFAM" id="SSF51735">
    <property type="entry name" value="NAD(P)-binding Rossmann-fold domains"/>
    <property type="match status" value="1"/>
</dbReference>
<evidence type="ECO:0000259" key="4">
    <source>
        <dbReference type="SMART" id="SM00822"/>
    </source>
</evidence>
<dbReference type="Gene3D" id="3.40.50.720">
    <property type="entry name" value="NAD(P)-binding Rossmann-like Domain"/>
    <property type="match status" value="1"/>
</dbReference>
<reference evidence="5 6" key="1">
    <citation type="submission" date="2021-05" db="EMBL/GenBank/DDBJ databases">
        <title>A Polyphasic approach of four new species of the genus Ohtaekwangia: Ohtaekwangia histidinii sp. nov., Ohtaekwangia cretensis sp. nov., Ohtaekwangia indiensis sp. nov., Ohtaekwangia reichenbachii sp. nov. from diverse environment.</title>
        <authorList>
            <person name="Octaviana S."/>
        </authorList>
    </citation>
    <scope>NUCLEOTIDE SEQUENCE [LARGE SCALE GENOMIC DNA]</scope>
    <source>
        <strain evidence="5 6">PWU20</strain>
    </source>
</reference>
<sequence length="347" mass="37451">MQNPTKSSSISKSLAWAAAGFGLYLAANTVYREINKYNLNGKVVLITGGSRGLGLVLARELTLMGARIAICARSSDQLNQAKFDLERLTANSILSITADVTDQMQVSSMINEVIKYYGRIDVIINNAGIVQVGPVESMSIEDYEQAMKTNFWAALYTIKAVLPHFMERKSGRIVNISSIGGKVAMPHLLPYSASKFALTGLSEGLHAELKKYNIHVTTVIPNLMRTGSPRNISVKGDHEAEYAWFKISDSSPLLSQQVEVAAKSIIKALQYGDSEAILTTSAKIATAVKGIAPSLVNSVLAITNLFLPDNKEGGRHTKLGFEAESKLSTGPVTALSDQAASLHNEIH</sequence>
<evidence type="ECO:0000256" key="3">
    <source>
        <dbReference type="RuleBase" id="RU000363"/>
    </source>
</evidence>
<evidence type="ECO:0000256" key="1">
    <source>
        <dbReference type="ARBA" id="ARBA00006484"/>
    </source>
</evidence>
<protein>
    <submittedName>
        <fullName evidence="5">SDR family NAD(P)-dependent oxidoreductase</fullName>
    </submittedName>
</protein>
<gene>
    <name evidence="5" type="ORF">KK060_09560</name>
</gene>
<dbReference type="InterPro" id="IPR020904">
    <property type="entry name" value="Sc_DH/Rdtase_CS"/>
</dbReference>
<organism evidence="5 6">
    <name type="scientific">Chryseosolibacter indicus</name>
    <dbReference type="NCBI Taxonomy" id="2782351"/>
    <lineage>
        <taxon>Bacteria</taxon>
        <taxon>Pseudomonadati</taxon>
        <taxon>Bacteroidota</taxon>
        <taxon>Cytophagia</taxon>
        <taxon>Cytophagales</taxon>
        <taxon>Chryseotaleaceae</taxon>
        <taxon>Chryseosolibacter</taxon>
    </lineage>
</organism>
<dbReference type="PRINTS" id="PR00081">
    <property type="entry name" value="GDHRDH"/>
</dbReference>
<evidence type="ECO:0000313" key="6">
    <source>
        <dbReference type="Proteomes" id="UP000772618"/>
    </source>
</evidence>
<dbReference type="InterPro" id="IPR036291">
    <property type="entry name" value="NAD(P)-bd_dom_sf"/>
</dbReference>
<dbReference type="RefSeq" id="WP_254153485.1">
    <property type="nucleotide sequence ID" value="NZ_JAHESD010000016.1"/>
</dbReference>
<evidence type="ECO:0000313" key="5">
    <source>
        <dbReference type="EMBL" id="MBT1703525.1"/>
    </source>
</evidence>
<dbReference type="Proteomes" id="UP000772618">
    <property type="component" value="Unassembled WGS sequence"/>
</dbReference>
<accession>A0ABS5VPZ4</accession>
<evidence type="ECO:0000256" key="2">
    <source>
        <dbReference type="ARBA" id="ARBA00023002"/>
    </source>
</evidence>
<dbReference type="PANTHER" id="PTHR44196:SF1">
    <property type="entry name" value="DEHYDROGENASE_REDUCTASE SDR FAMILY MEMBER 7B"/>
    <property type="match status" value="1"/>
</dbReference>
<dbReference type="PRINTS" id="PR00080">
    <property type="entry name" value="SDRFAMILY"/>
</dbReference>
<feature type="domain" description="Ketoreductase" evidence="4">
    <location>
        <begin position="42"/>
        <end position="204"/>
    </location>
</feature>
<dbReference type="Pfam" id="PF00106">
    <property type="entry name" value="adh_short"/>
    <property type="match status" value="1"/>
</dbReference>
<dbReference type="PANTHER" id="PTHR44196">
    <property type="entry name" value="DEHYDROGENASE/REDUCTASE SDR FAMILY MEMBER 7B"/>
    <property type="match status" value="1"/>
</dbReference>
<keyword evidence="2" id="KW-0560">Oxidoreductase</keyword>
<name>A0ABS5VPZ4_9BACT</name>
<comment type="caution">
    <text evidence="5">The sequence shown here is derived from an EMBL/GenBank/DDBJ whole genome shotgun (WGS) entry which is preliminary data.</text>
</comment>
<dbReference type="InterPro" id="IPR002347">
    <property type="entry name" value="SDR_fam"/>
</dbReference>
<dbReference type="EMBL" id="JAHESD010000016">
    <property type="protein sequence ID" value="MBT1703525.1"/>
    <property type="molecule type" value="Genomic_DNA"/>
</dbReference>
<dbReference type="PROSITE" id="PS00061">
    <property type="entry name" value="ADH_SHORT"/>
    <property type="match status" value="1"/>
</dbReference>
<dbReference type="SMART" id="SM00822">
    <property type="entry name" value="PKS_KR"/>
    <property type="match status" value="1"/>
</dbReference>
<dbReference type="InterPro" id="IPR057326">
    <property type="entry name" value="KR_dom"/>
</dbReference>
<comment type="similarity">
    <text evidence="1 3">Belongs to the short-chain dehydrogenases/reductases (SDR) family.</text>
</comment>
<keyword evidence="6" id="KW-1185">Reference proteome</keyword>